<keyword evidence="4" id="KW-1185">Reference proteome</keyword>
<evidence type="ECO:0000313" key="1">
    <source>
        <dbReference type="EMBL" id="MBP1291762.1"/>
    </source>
</evidence>
<dbReference type="Proteomes" id="UP000673383">
    <property type="component" value="Unassembled WGS sequence"/>
</dbReference>
<dbReference type="AlphaFoldDB" id="A0A8I1Y348"/>
<reference evidence="2 4" key="2">
    <citation type="submission" date="2024-07" db="EMBL/GenBank/DDBJ databases">
        <title>Genomic Encyclopedia of Type Strains, Phase V (KMG-V): Genome sequencing to study the core and pangenomes of soil and plant-associated prokaryotes.</title>
        <authorList>
            <person name="Whitman W."/>
        </authorList>
    </citation>
    <scope>NUCLEOTIDE SEQUENCE [LARGE SCALE GENOMIC DNA]</scope>
    <source>
        <strain evidence="2 4">USDA 415</strain>
    </source>
</reference>
<proteinExistence type="predicted"/>
<name>A0A8I1Y348_BRAEL</name>
<protein>
    <submittedName>
        <fullName evidence="1">Uncharacterized protein</fullName>
    </submittedName>
</protein>
<evidence type="ECO:0000313" key="2">
    <source>
        <dbReference type="EMBL" id="MEY9322923.1"/>
    </source>
</evidence>
<dbReference type="EMBL" id="JBGBZA010000002">
    <property type="protein sequence ID" value="MEY9322923.1"/>
    <property type="molecule type" value="Genomic_DNA"/>
</dbReference>
<reference evidence="1" key="1">
    <citation type="submission" date="2021-02" db="EMBL/GenBank/DDBJ databases">
        <title>Genomic Encyclopedia of Type Strains, Phase IV (KMG-V): Genome sequencing to study the core and pangenomes of soil and plant-associated prokaryotes.</title>
        <authorList>
            <person name="Whitman W."/>
        </authorList>
    </citation>
    <scope>NUCLEOTIDE SEQUENCE</scope>
    <source>
        <strain evidence="1">USDA 406</strain>
    </source>
</reference>
<sequence>MTKLKLGPLRDIPVWRILIHHALPNAAVPY</sequence>
<accession>A0A8I1Y348</accession>
<dbReference type="EMBL" id="JAFICZ010000001">
    <property type="protein sequence ID" value="MBP1291762.1"/>
    <property type="molecule type" value="Genomic_DNA"/>
</dbReference>
<evidence type="ECO:0000313" key="4">
    <source>
        <dbReference type="Proteomes" id="UP001565471"/>
    </source>
</evidence>
<comment type="caution">
    <text evidence="1">The sequence shown here is derived from an EMBL/GenBank/DDBJ whole genome shotgun (WGS) entry which is preliminary data.</text>
</comment>
<gene>
    <name evidence="2" type="ORF">ABIF29_009722</name>
    <name evidence="1" type="ORF">JOH49_001515</name>
</gene>
<organism evidence="1 3">
    <name type="scientific">Bradyrhizobium elkanii</name>
    <dbReference type="NCBI Taxonomy" id="29448"/>
    <lineage>
        <taxon>Bacteria</taxon>
        <taxon>Pseudomonadati</taxon>
        <taxon>Pseudomonadota</taxon>
        <taxon>Alphaproteobacteria</taxon>
        <taxon>Hyphomicrobiales</taxon>
        <taxon>Nitrobacteraceae</taxon>
        <taxon>Bradyrhizobium</taxon>
    </lineage>
</organism>
<evidence type="ECO:0000313" key="3">
    <source>
        <dbReference type="Proteomes" id="UP000673383"/>
    </source>
</evidence>
<dbReference type="Proteomes" id="UP001565471">
    <property type="component" value="Unassembled WGS sequence"/>
</dbReference>